<dbReference type="Pfam" id="PF24244">
    <property type="entry name" value="Iec3-like_M"/>
    <property type="match status" value="1"/>
</dbReference>
<feature type="region of interest" description="Disordered" evidence="2">
    <location>
        <begin position="244"/>
        <end position="264"/>
    </location>
</feature>
<evidence type="ECO:0000259" key="4">
    <source>
        <dbReference type="Pfam" id="PF24244"/>
    </source>
</evidence>
<feature type="compositionally biased region" description="Basic and acidic residues" evidence="2">
    <location>
        <begin position="42"/>
        <end position="56"/>
    </location>
</feature>
<dbReference type="Proteomes" id="UP000803844">
    <property type="component" value="Unassembled WGS sequence"/>
</dbReference>
<dbReference type="InterPro" id="IPR032742">
    <property type="entry name" value="Iec3_N"/>
</dbReference>
<evidence type="ECO:0000313" key="5">
    <source>
        <dbReference type="EMBL" id="KAF3760834.1"/>
    </source>
</evidence>
<dbReference type="GO" id="GO:0006338">
    <property type="term" value="P:chromatin remodeling"/>
    <property type="evidence" value="ECO:0007669"/>
    <property type="project" value="InterPro"/>
</dbReference>
<proteinExistence type="predicted"/>
<keyword evidence="6" id="KW-1185">Reference proteome</keyword>
<evidence type="ECO:0000256" key="1">
    <source>
        <dbReference type="SAM" id="Coils"/>
    </source>
</evidence>
<dbReference type="GO" id="GO:0031011">
    <property type="term" value="C:Ino80 complex"/>
    <property type="evidence" value="ECO:0007669"/>
    <property type="project" value="InterPro"/>
</dbReference>
<sequence>MSSIARDSPLNEDADRVGNKGKSRPSIDDDRTRSPSVIDDEDLKHEDGGSDIRMGDARPTYKSWKKKYRKMRIKFDQLQAQNEELYQLEQKALRKTKQLASYNDRMLDVLLDINNRPQIPTEKRFDLSLPVPPDAEDDYVLPIDTEPPSDPRPSKSLRELVKDIPHMDFTATTERSPDLAQELITGIDSPALDANHQQYPPTFLTADDIDNYLWEIDVKTSADPDAYGELPGMLPTLAPLAREQNSASNGTGRGATPMSSRDFALRNPTSVYNWLRKHAPKTFLQDHESDEKNEDPDEEEARPTPRRQTGGSTRKPSGEARASTGAARANAKSERGSKRSSAAHTKDKRKSADETMLNVDDEAGASKAAATSKGKRKRAVEDDTGYRPKGGSSRRPAKKRTKNNSVGGGAGSDDKTAGPTHGETAATKKKEAAKEVSDGAKAGAGAED</sequence>
<reference evidence="5" key="1">
    <citation type="journal article" date="2020" name="Phytopathology">
        <title>Genome sequence of the chestnut blight fungus Cryphonectria parasitica EP155: A fundamental resource for an archetypical invasive plant pathogen.</title>
        <authorList>
            <person name="Crouch J.A."/>
            <person name="Dawe A."/>
            <person name="Aerts A."/>
            <person name="Barry K."/>
            <person name="Churchill A.C.L."/>
            <person name="Grimwood J."/>
            <person name="Hillman B."/>
            <person name="Milgroom M.G."/>
            <person name="Pangilinan J."/>
            <person name="Smith M."/>
            <person name="Salamov A."/>
            <person name="Schmutz J."/>
            <person name="Yadav J."/>
            <person name="Grigoriev I.V."/>
            <person name="Nuss D."/>
        </authorList>
    </citation>
    <scope>NUCLEOTIDE SEQUENCE</scope>
    <source>
        <strain evidence="5">EP155</strain>
    </source>
</reference>
<evidence type="ECO:0000259" key="3">
    <source>
        <dbReference type="Pfam" id="PF14612"/>
    </source>
</evidence>
<organism evidence="5 6">
    <name type="scientific">Cryphonectria parasitica (strain ATCC 38755 / EP155)</name>
    <dbReference type="NCBI Taxonomy" id="660469"/>
    <lineage>
        <taxon>Eukaryota</taxon>
        <taxon>Fungi</taxon>
        <taxon>Dikarya</taxon>
        <taxon>Ascomycota</taxon>
        <taxon>Pezizomycotina</taxon>
        <taxon>Sordariomycetes</taxon>
        <taxon>Sordariomycetidae</taxon>
        <taxon>Diaporthales</taxon>
        <taxon>Cryphonectriaceae</taxon>
        <taxon>Cryphonectria-Endothia species complex</taxon>
        <taxon>Cryphonectria</taxon>
    </lineage>
</organism>
<comment type="caution">
    <text evidence="5">The sequence shown here is derived from an EMBL/GenBank/DDBJ whole genome shotgun (WGS) entry which is preliminary data.</text>
</comment>
<feature type="compositionally biased region" description="Acidic residues" evidence="2">
    <location>
        <begin position="291"/>
        <end position="300"/>
    </location>
</feature>
<dbReference type="InterPro" id="IPR055449">
    <property type="entry name" value="Iec3-like_M"/>
</dbReference>
<keyword evidence="1" id="KW-0175">Coiled coil</keyword>
<accession>A0A9P5CIN5</accession>
<dbReference type="GeneID" id="63835613"/>
<feature type="compositionally biased region" description="Low complexity" evidence="2">
    <location>
        <begin position="319"/>
        <end position="330"/>
    </location>
</feature>
<feature type="compositionally biased region" description="Basic and acidic residues" evidence="2">
    <location>
        <begin position="426"/>
        <end position="438"/>
    </location>
</feature>
<dbReference type="Pfam" id="PF14612">
    <property type="entry name" value="Ino80_Iec3"/>
    <property type="match status" value="1"/>
</dbReference>
<dbReference type="EMBL" id="MU032352">
    <property type="protein sequence ID" value="KAF3760834.1"/>
    <property type="molecule type" value="Genomic_DNA"/>
</dbReference>
<name>A0A9P5CIN5_CRYP1</name>
<dbReference type="RefSeq" id="XP_040771813.1">
    <property type="nucleotide sequence ID" value="XM_040918484.1"/>
</dbReference>
<feature type="region of interest" description="Disordered" evidence="2">
    <location>
        <begin position="1"/>
        <end position="59"/>
    </location>
</feature>
<dbReference type="OrthoDB" id="4095124at2759"/>
<dbReference type="AlphaFoldDB" id="A0A9P5CIN5"/>
<gene>
    <name evidence="5" type="ORF">M406DRAFT_282668</name>
</gene>
<feature type="compositionally biased region" description="Polar residues" evidence="2">
    <location>
        <begin position="306"/>
        <end position="315"/>
    </location>
</feature>
<protein>
    <submittedName>
        <fullName evidence="5">Uncharacterized protein</fullName>
    </submittedName>
</protein>
<feature type="domain" description="INO80 complex subunit 3-like middle region" evidence="4">
    <location>
        <begin position="155"/>
        <end position="288"/>
    </location>
</feature>
<evidence type="ECO:0000256" key="2">
    <source>
        <dbReference type="SAM" id="MobiDB-lite"/>
    </source>
</evidence>
<feature type="coiled-coil region" evidence="1">
    <location>
        <begin position="61"/>
        <end position="98"/>
    </location>
</feature>
<feature type="domain" description="INO80 complex subunit 3 N-terminal" evidence="3">
    <location>
        <begin position="62"/>
        <end position="130"/>
    </location>
</feature>
<feature type="region of interest" description="Disordered" evidence="2">
    <location>
        <begin position="282"/>
        <end position="448"/>
    </location>
</feature>
<evidence type="ECO:0000313" key="6">
    <source>
        <dbReference type="Proteomes" id="UP000803844"/>
    </source>
</evidence>